<evidence type="ECO:0000259" key="4">
    <source>
        <dbReference type="Pfam" id="PF00857"/>
    </source>
</evidence>
<evidence type="ECO:0000256" key="1">
    <source>
        <dbReference type="ARBA" id="ARBA00006336"/>
    </source>
</evidence>
<comment type="caution">
    <text evidence="7">The sequence shown here is derived from an EMBL/GenBank/DDBJ whole genome shotgun (WGS) entry which is preliminary data.</text>
</comment>
<dbReference type="Gene3D" id="3.30.1360.120">
    <property type="entry name" value="Probable tRNA modification gtpase trme, domain 1"/>
    <property type="match status" value="1"/>
</dbReference>
<dbReference type="CDD" id="cd00431">
    <property type="entry name" value="cysteine_hydrolases"/>
    <property type="match status" value="1"/>
</dbReference>
<dbReference type="Gene3D" id="4.10.1250.10">
    <property type="entry name" value="Aminomethyltransferase fragment"/>
    <property type="match status" value="1"/>
</dbReference>
<name>A0ABR1GEE0_AURAN</name>
<feature type="domain" description="Isochorismatase-like" evidence="4">
    <location>
        <begin position="483"/>
        <end position="668"/>
    </location>
</feature>
<dbReference type="InterPro" id="IPR006222">
    <property type="entry name" value="GCVT_N"/>
</dbReference>
<dbReference type="Proteomes" id="UP001363151">
    <property type="component" value="Unassembled WGS sequence"/>
</dbReference>
<feature type="domain" description="Aminomethyltransferase C-terminal" evidence="6">
    <location>
        <begin position="287"/>
        <end position="365"/>
    </location>
</feature>
<protein>
    <submittedName>
        <fullName evidence="7">Aminomethyltransferase</fullName>
    </submittedName>
</protein>
<evidence type="ECO:0000259" key="5">
    <source>
        <dbReference type="Pfam" id="PF01571"/>
    </source>
</evidence>
<dbReference type="PANTHER" id="PTHR43757:SF2">
    <property type="entry name" value="AMINOMETHYLTRANSFERASE, MITOCHONDRIAL"/>
    <property type="match status" value="1"/>
</dbReference>
<gene>
    <name evidence="7" type="primary">AMT</name>
    <name evidence="7" type="ORF">SO694_00009274</name>
</gene>
<dbReference type="Gene3D" id="3.40.50.850">
    <property type="entry name" value="Isochorismatase-like"/>
    <property type="match status" value="1"/>
</dbReference>
<dbReference type="InterPro" id="IPR028896">
    <property type="entry name" value="GcvT/YgfZ/DmdA"/>
</dbReference>
<evidence type="ECO:0000256" key="2">
    <source>
        <dbReference type="ARBA" id="ARBA00008609"/>
    </source>
</evidence>
<feature type="region of interest" description="Disordered" evidence="3">
    <location>
        <begin position="370"/>
        <end position="397"/>
    </location>
</feature>
<dbReference type="Pfam" id="PF00857">
    <property type="entry name" value="Isochorismatase"/>
    <property type="match status" value="1"/>
</dbReference>
<feature type="domain" description="GCVT N-terminal" evidence="5">
    <location>
        <begin position="28"/>
        <end position="226"/>
    </location>
</feature>
<accession>A0ABR1GEE0</accession>
<evidence type="ECO:0000259" key="6">
    <source>
        <dbReference type="Pfam" id="PF08669"/>
    </source>
</evidence>
<dbReference type="InterPro" id="IPR029043">
    <property type="entry name" value="GcvT/YgfZ_C"/>
</dbReference>
<dbReference type="Pfam" id="PF01571">
    <property type="entry name" value="GCV_T"/>
    <property type="match status" value="1"/>
</dbReference>
<keyword evidence="8" id="KW-1185">Reference proteome</keyword>
<proteinExistence type="inferred from homology"/>
<evidence type="ECO:0000313" key="8">
    <source>
        <dbReference type="Proteomes" id="UP001363151"/>
    </source>
</evidence>
<dbReference type="InterPro" id="IPR000868">
    <property type="entry name" value="Isochorismatase-like_dom"/>
</dbReference>
<dbReference type="PANTHER" id="PTHR43757">
    <property type="entry name" value="AMINOMETHYLTRANSFERASE"/>
    <property type="match status" value="1"/>
</dbReference>
<reference evidence="7 8" key="1">
    <citation type="submission" date="2024-03" db="EMBL/GenBank/DDBJ databases">
        <title>Aureococcus anophagefferens CCMP1851 and Kratosvirus quantuckense: Draft genome of a second virus-susceptible host strain in the model system.</title>
        <authorList>
            <person name="Chase E."/>
            <person name="Truchon A.R."/>
            <person name="Schepens W."/>
            <person name="Wilhelm S.W."/>
        </authorList>
    </citation>
    <scope>NUCLEOTIDE SEQUENCE [LARGE SCALE GENOMIC DNA]</scope>
    <source>
        <strain evidence="7 8">CCMP1851</strain>
    </source>
</reference>
<dbReference type="SUPFAM" id="SSF101790">
    <property type="entry name" value="Aminomethyltransferase beta-barrel domain"/>
    <property type="match status" value="1"/>
</dbReference>
<dbReference type="EMBL" id="JBBJCI010000031">
    <property type="protein sequence ID" value="KAK7254275.1"/>
    <property type="molecule type" value="Genomic_DNA"/>
</dbReference>
<evidence type="ECO:0000313" key="7">
    <source>
        <dbReference type="EMBL" id="KAK7254275.1"/>
    </source>
</evidence>
<sequence>MASAFAAASQRALGRRAFSSDALLKTMLYDLHLERGGKMVPFAGYELPVQYAGIGVLKEHMHCRSPGKSSLFDVSHMGQIKWTGADRAKTAVVGDVAGLGDGEGRLTLLTNAEGGILDDCVLANAGDHVYMVANGACKVGDMAHLQALLDASGMDVQMHYQGDDATLVALQGAGAPGVLLPLLPDGFDMTRFAFMTGVDTSVGGYACRVTRCGYTGEDGFEIAVADPANGVAAGLCLYGHDLDTSVNPIEGTLLWTIGPKGSRRRRPGHAGMEHYLNANGSPKKFARKRVGFMGHAKPAREGTAIFDAAGETQVGVVTSGTVSPVLGKPIAMGFAETALAKKGTDVTFDIRGKKIPSQVAPMPFVEPNYYRVPDEGHRPPPRTCRRTSAGSEQIGAGIGSPGPCGRVLVRGAPGWELIDDLAPLAHEDVIDKPARARRRGRRADVAAAAPLVLASRRAPRAARAVAAAKPFAFAWPSARALGVLMIDWQRDFLDPEGFGASLGNDVAPLRSAVPAAARVLEAARARGLFVAHTLEAHAADLGDCPPSKKRRCEAIGETLDASRGRVLVRGEPGNAVVPELAPAAGELVVHKPGKGAFYGTTLERDLRAAGVTHLVVTGVTTEVCVQSTLREANDRGFDCLLVEDATESYFPAFKRATLDMVVAQGGIVGWTATAGDVAAALAAAA</sequence>
<dbReference type="InterPro" id="IPR013977">
    <property type="entry name" value="GcvT_C"/>
</dbReference>
<dbReference type="Pfam" id="PF08669">
    <property type="entry name" value="GCV_T_C"/>
    <property type="match status" value="1"/>
</dbReference>
<dbReference type="SUPFAM" id="SSF103025">
    <property type="entry name" value="Folate-binding domain"/>
    <property type="match status" value="1"/>
</dbReference>
<evidence type="ECO:0000256" key="3">
    <source>
        <dbReference type="SAM" id="MobiDB-lite"/>
    </source>
</evidence>
<comment type="similarity">
    <text evidence="2">Belongs to the GcvT family.</text>
</comment>
<dbReference type="InterPro" id="IPR036380">
    <property type="entry name" value="Isochorismatase-like_sf"/>
</dbReference>
<dbReference type="InterPro" id="IPR027266">
    <property type="entry name" value="TrmE/GcvT-like"/>
</dbReference>
<dbReference type="SUPFAM" id="SSF52499">
    <property type="entry name" value="Isochorismatase-like hydrolases"/>
    <property type="match status" value="1"/>
</dbReference>
<comment type="similarity">
    <text evidence="1">Belongs to the isochorismatase family.</text>
</comment>
<organism evidence="7 8">
    <name type="scientific">Aureococcus anophagefferens</name>
    <name type="common">Harmful bloom alga</name>
    <dbReference type="NCBI Taxonomy" id="44056"/>
    <lineage>
        <taxon>Eukaryota</taxon>
        <taxon>Sar</taxon>
        <taxon>Stramenopiles</taxon>
        <taxon>Ochrophyta</taxon>
        <taxon>Pelagophyceae</taxon>
        <taxon>Pelagomonadales</taxon>
        <taxon>Pelagomonadaceae</taxon>
        <taxon>Aureococcus</taxon>
    </lineage>
</organism>
<dbReference type="Gene3D" id="2.40.30.110">
    <property type="entry name" value="Aminomethyltransferase beta-barrel domains"/>
    <property type="match status" value="1"/>
</dbReference>